<evidence type="ECO:0000256" key="4">
    <source>
        <dbReference type="ARBA" id="ARBA00022723"/>
    </source>
</evidence>
<name>A0A076LQN9_9GAMM</name>
<dbReference type="Gene3D" id="3.90.79.10">
    <property type="entry name" value="Nucleoside Triphosphate Pyrophosphohydrolase"/>
    <property type="match status" value="1"/>
</dbReference>
<dbReference type="PANTHER" id="PTHR12992">
    <property type="entry name" value="NUDIX HYDROLASE"/>
    <property type="match status" value="1"/>
</dbReference>
<dbReference type="Pfam" id="PF00293">
    <property type="entry name" value="NUDIX"/>
    <property type="match status" value="1"/>
</dbReference>
<protein>
    <submittedName>
        <fullName evidence="9">Putative nudix hydrolase YeaB</fullName>
    </submittedName>
</protein>
<gene>
    <name evidence="9" type="primary">yeaB</name>
    <name evidence="9" type="ORF">ETEE_3886</name>
</gene>
<dbReference type="KEGG" id="ete:ETEE_3886"/>
<keyword evidence="4" id="KW-0479">Metal-binding</keyword>
<reference evidence="9 10" key="1">
    <citation type="journal article" date="2012" name="PLoS ONE">
        <title>Edwardsiella comparative phylogenomics reveal the new intra/inter-species taxonomic relationships, virulence evolution and niche adaptation mechanisms.</title>
        <authorList>
            <person name="Yang M."/>
            <person name="Lv Y."/>
            <person name="Xiao J."/>
            <person name="Wu H."/>
            <person name="Zheng H."/>
            <person name="Liu Q."/>
            <person name="Zhang Y."/>
            <person name="Wang Q."/>
        </authorList>
    </citation>
    <scope>NUCLEOTIDE SEQUENCE [LARGE SCALE GENOMIC DNA]</scope>
    <source>
        <strain evidence="10">080813</strain>
    </source>
</reference>
<evidence type="ECO:0000313" key="10">
    <source>
        <dbReference type="Proteomes" id="UP000028681"/>
    </source>
</evidence>
<organism evidence="9 10">
    <name type="scientific">Edwardsiella anguillarum ET080813</name>
    <dbReference type="NCBI Taxonomy" id="667120"/>
    <lineage>
        <taxon>Bacteria</taxon>
        <taxon>Pseudomonadati</taxon>
        <taxon>Pseudomonadota</taxon>
        <taxon>Gammaproteobacteria</taxon>
        <taxon>Enterobacterales</taxon>
        <taxon>Hafniaceae</taxon>
        <taxon>Edwardsiella</taxon>
    </lineage>
</organism>
<evidence type="ECO:0000259" key="8">
    <source>
        <dbReference type="PROSITE" id="PS51462"/>
    </source>
</evidence>
<dbReference type="GO" id="GO:0010945">
    <property type="term" value="F:coenzyme A diphosphatase activity"/>
    <property type="evidence" value="ECO:0007669"/>
    <property type="project" value="InterPro"/>
</dbReference>
<dbReference type="NCBIfam" id="NF007980">
    <property type="entry name" value="PRK10707.1"/>
    <property type="match status" value="1"/>
</dbReference>
<evidence type="ECO:0000256" key="5">
    <source>
        <dbReference type="ARBA" id="ARBA00022801"/>
    </source>
</evidence>
<keyword evidence="7" id="KW-0464">Manganese</keyword>
<comment type="cofactor">
    <cofactor evidence="2">
        <name>Mg(2+)</name>
        <dbReference type="ChEBI" id="CHEBI:18420"/>
    </cofactor>
</comment>
<dbReference type="EMBL" id="CP006664">
    <property type="protein sequence ID" value="AIJ10296.1"/>
    <property type="molecule type" value="Genomic_DNA"/>
</dbReference>
<keyword evidence="5 9" id="KW-0378">Hydrolase</keyword>
<dbReference type="SUPFAM" id="SSF55811">
    <property type="entry name" value="Nudix"/>
    <property type="match status" value="1"/>
</dbReference>
<dbReference type="AlphaFoldDB" id="A0A076LQN9"/>
<comment type="similarity">
    <text evidence="3">Belongs to the Nudix hydrolase family. PCD1 subfamily.</text>
</comment>
<comment type="cofactor">
    <cofactor evidence="1">
        <name>Mn(2+)</name>
        <dbReference type="ChEBI" id="CHEBI:29035"/>
    </cofactor>
</comment>
<evidence type="ECO:0000256" key="7">
    <source>
        <dbReference type="ARBA" id="ARBA00023211"/>
    </source>
</evidence>
<dbReference type="InterPro" id="IPR015797">
    <property type="entry name" value="NUDIX_hydrolase-like_dom_sf"/>
</dbReference>
<dbReference type="PROSITE" id="PS51462">
    <property type="entry name" value="NUDIX"/>
    <property type="match status" value="1"/>
</dbReference>
<dbReference type="GO" id="GO:0000287">
    <property type="term" value="F:magnesium ion binding"/>
    <property type="evidence" value="ECO:0007669"/>
    <property type="project" value="InterPro"/>
</dbReference>
<evidence type="ECO:0000256" key="1">
    <source>
        <dbReference type="ARBA" id="ARBA00001936"/>
    </source>
</evidence>
<dbReference type="Proteomes" id="UP000028681">
    <property type="component" value="Chromosome"/>
</dbReference>
<dbReference type="CDD" id="cd03426">
    <property type="entry name" value="NUDIX_CoAse_Nudt7"/>
    <property type="match status" value="1"/>
</dbReference>
<dbReference type="InterPro" id="IPR000086">
    <property type="entry name" value="NUDIX_hydrolase_dom"/>
</dbReference>
<evidence type="ECO:0000256" key="6">
    <source>
        <dbReference type="ARBA" id="ARBA00022842"/>
    </source>
</evidence>
<accession>A0A076LQN9</accession>
<dbReference type="PANTHER" id="PTHR12992:SF11">
    <property type="entry name" value="MITOCHONDRIAL COENZYME A DIPHOSPHATASE NUDT8"/>
    <property type="match status" value="1"/>
</dbReference>
<keyword evidence="6" id="KW-0460">Magnesium</keyword>
<dbReference type="PROSITE" id="PS01293">
    <property type="entry name" value="NUDIX_COA"/>
    <property type="match status" value="1"/>
</dbReference>
<feature type="domain" description="Nudix hydrolase" evidence="8">
    <location>
        <begin position="28"/>
        <end position="159"/>
    </location>
</feature>
<evidence type="ECO:0000256" key="3">
    <source>
        <dbReference type="ARBA" id="ARBA00006506"/>
    </source>
</evidence>
<dbReference type="InterPro" id="IPR000059">
    <property type="entry name" value="NUDIX_hydrolase_NudL_CS"/>
</dbReference>
<dbReference type="GeneID" id="33941246"/>
<dbReference type="HOGENOM" id="CLU_040940_5_2_6"/>
<evidence type="ECO:0000313" key="9">
    <source>
        <dbReference type="EMBL" id="AIJ10296.1"/>
    </source>
</evidence>
<dbReference type="InterPro" id="IPR045121">
    <property type="entry name" value="CoAse"/>
</dbReference>
<dbReference type="GO" id="GO:0030145">
    <property type="term" value="F:manganese ion binding"/>
    <property type="evidence" value="ECO:0007669"/>
    <property type="project" value="InterPro"/>
</dbReference>
<dbReference type="RefSeq" id="WP_034163345.1">
    <property type="nucleotide sequence ID" value="NZ_CP006664.1"/>
</dbReference>
<dbReference type="GO" id="GO:0009132">
    <property type="term" value="P:nucleoside diphosphate metabolic process"/>
    <property type="evidence" value="ECO:0007669"/>
    <property type="project" value="InterPro"/>
</dbReference>
<sequence length="190" mass="21065">MRLSPALARFVTHFQLNSPLPERPTHHARQAAVLIPIVNRPQPTLLLTRRAADMRKHPGQVAFPGGARDRQDSSLYATALREAQEEIGLDPAGVRILGHLPPQDSSSGFCVTPVVAILATPLRLCPNRDEVAQIFELPLAQALEPGRYHPLDVTRAGAAHRLYLSRYREFLIWGLTAAMIRRLALQTRAP</sequence>
<evidence type="ECO:0000256" key="2">
    <source>
        <dbReference type="ARBA" id="ARBA00001946"/>
    </source>
</evidence>
<proteinExistence type="inferred from homology"/>